<evidence type="ECO:0000256" key="16">
    <source>
        <dbReference type="SAM" id="Coils"/>
    </source>
</evidence>
<dbReference type="PROSITE" id="PS50113">
    <property type="entry name" value="PAC"/>
    <property type="match status" value="1"/>
</dbReference>
<dbReference type="GO" id="GO:0016020">
    <property type="term" value="C:membrane"/>
    <property type="evidence" value="ECO:0007669"/>
    <property type="project" value="UniProtKB-SubCell"/>
</dbReference>
<evidence type="ECO:0000256" key="10">
    <source>
        <dbReference type="ARBA" id="ARBA00022989"/>
    </source>
</evidence>
<evidence type="ECO:0000256" key="17">
    <source>
        <dbReference type="SAM" id="Phobius"/>
    </source>
</evidence>
<keyword evidence="9" id="KW-0067">ATP-binding</keyword>
<feature type="domain" description="Response regulatory" evidence="19">
    <location>
        <begin position="699"/>
        <end position="814"/>
    </location>
</feature>
<evidence type="ECO:0000256" key="6">
    <source>
        <dbReference type="ARBA" id="ARBA00022692"/>
    </source>
</evidence>
<dbReference type="SUPFAM" id="SSF47384">
    <property type="entry name" value="Homodimeric domain of signal transducing histidine kinase"/>
    <property type="match status" value="1"/>
</dbReference>
<evidence type="ECO:0000256" key="14">
    <source>
        <dbReference type="ARBA" id="ARBA00068150"/>
    </source>
</evidence>
<dbReference type="InterPro" id="IPR004358">
    <property type="entry name" value="Sig_transdc_His_kin-like_C"/>
</dbReference>
<feature type="domain" description="CHASE" evidence="22">
    <location>
        <begin position="111"/>
        <end position="203"/>
    </location>
</feature>
<feature type="domain" description="Histidine kinase" evidence="18">
    <location>
        <begin position="457"/>
        <end position="676"/>
    </location>
</feature>
<dbReference type="InterPro" id="IPR036097">
    <property type="entry name" value="HisK_dim/P_sf"/>
</dbReference>
<evidence type="ECO:0000256" key="11">
    <source>
        <dbReference type="ARBA" id="ARBA00023012"/>
    </source>
</evidence>
<dbReference type="InterPro" id="IPR003661">
    <property type="entry name" value="HisK_dim/P_dom"/>
</dbReference>
<dbReference type="InterPro" id="IPR000700">
    <property type="entry name" value="PAS-assoc_C"/>
</dbReference>
<dbReference type="InterPro" id="IPR006189">
    <property type="entry name" value="CHASE_dom"/>
</dbReference>
<dbReference type="InterPro" id="IPR001789">
    <property type="entry name" value="Sig_transdc_resp-reg_receiver"/>
</dbReference>
<dbReference type="InterPro" id="IPR042240">
    <property type="entry name" value="CHASE_sf"/>
</dbReference>
<evidence type="ECO:0000256" key="4">
    <source>
        <dbReference type="ARBA" id="ARBA00022553"/>
    </source>
</evidence>
<reference evidence="23 24" key="1">
    <citation type="journal article" date="2016" name="ISME J.">
        <title>Global occurrence and heterogeneity of the Roseobacter-clade species Ruegeria mobilis.</title>
        <authorList>
            <person name="Sonnenschein E."/>
            <person name="Gram L."/>
        </authorList>
    </citation>
    <scope>NUCLEOTIDE SEQUENCE [LARGE SCALE GENOMIC DNA]</scope>
    <source>
        <strain evidence="23 24">F1926</strain>
    </source>
</reference>
<evidence type="ECO:0000256" key="2">
    <source>
        <dbReference type="ARBA" id="ARBA00004370"/>
    </source>
</evidence>
<dbReference type="InterPro" id="IPR035965">
    <property type="entry name" value="PAS-like_dom_sf"/>
</dbReference>
<dbReference type="Gene3D" id="1.10.287.130">
    <property type="match status" value="1"/>
</dbReference>
<dbReference type="Gene3D" id="3.30.565.10">
    <property type="entry name" value="Histidine kinase-like ATPase, C-terminal domain"/>
    <property type="match status" value="1"/>
</dbReference>
<keyword evidence="7" id="KW-0547">Nucleotide-binding</keyword>
<dbReference type="SUPFAM" id="SSF55785">
    <property type="entry name" value="PYP-like sensor domain (PAS domain)"/>
    <property type="match status" value="1"/>
</dbReference>
<evidence type="ECO:0000259" key="22">
    <source>
        <dbReference type="PROSITE" id="PS50839"/>
    </source>
</evidence>
<keyword evidence="5" id="KW-0808">Transferase</keyword>
<dbReference type="SMART" id="SM00387">
    <property type="entry name" value="HATPase_c"/>
    <property type="match status" value="1"/>
</dbReference>
<dbReference type="InterPro" id="IPR005467">
    <property type="entry name" value="His_kinase_dom"/>
</dbReference>
<dbReference type="CDD" id="cd00130">
    <property type="entry name" value="PAS"/>
    <property type="match status" value="1"/>
</dbReference>
<comment type="subunit">
    <text evidence="13">At low DSF concentrations, interacts with RpfF.</text>
</comment>
<evidence type="ECO:0000256" key="3">
    <source>
        <dbReference type="ARBA" id="ARBA00012438"/>
    </source>
</evidence>
<dbReference type="Proteomes" id="UP000013243">
    <property type="component" value="Chromosome"/>
</dbReference>
<evidence type="ECO:0000256" key="15">
    <source>
        <dbReference type="PROSITE-ProRule" id="PRU00169"/>
    </source>
</evidence>
<feature type="transmembrane region" description="Helical" evidence="17">
    <location>
        <begin position="16"/>
        <end position="34"/>
    </location>
</feature>
<dbReference type="PROSITE" id="PS50112">
    <property type="entry name" value="PAS"/>
    <property type="match status" value="1"/>
</dbReference>
<dbReference type="FunFam" id="1.10.287.130:FF:000002">
    <property type="entry name" value="Two-component osmosensing histidine kinase"/>
    <property type="match status" value="1"/>
</dbReference>
<dbReference type="SUPFAM" id="SSF55874">
    <property type="entry name" value="ATPase domain of HSP90 chaperone/DNA topoisomerase II/histidine kinase"/>
    <property type="match status" value="1"/>
</dbReference>
<dbReference type="Pfam" id="PF13426">
    <property type="entry name" value="PAS_9"/>
    <property type="match status" value="1"/>
</dbReference>
<evidence type="ECO:0000313" key="24">
    <source>
        <dbReference type="Proteomes" id="UP000013243"/>
    </source>
</evidence>
<evidence type="ECO:0000256" key="9">
    <source>
        <dbReference type="ARBA" id="ARBA00022840"/>
    </source>
</evidence>
<dbReference type="PANTHER" id="PTHR45339">
    <property type="entry name" value="HYBRID SIGNAL TRANSDUCTION HISTIDINE KINASE J"/>
    <property type="match status" value="1"/>
</dbReference>
<dbReference type="InterPro" id="IPR011006">
    <property type="entry name" value="CheY-like_superfamily"/>
</dbReference>
<dbReference type="CDD" id="cd00082">
    <property type="entry name" value="HisKA"/>
    <property type="match status" value="1"/>
</dbReference>
<dbReference type="FunFam" id="3.30.565.10:FF:000010">
    <property type="entry name" value="Sensor histidine kinase RcsC"/>
    <property type="match status" value="1"/>
</dbReference>
<dbReference type="InterPro" id="IPR000014">
    <property type="entry name" value="PAS"/>
</dbReference>
<evidence type="ECO:0000259" key="21">
    <source>
        <dbReference type="PROSITE" id="PS50113"/>
    </source>
</evidence>
<accession>A0A1B0ZYK6</accession>
<gene>
    <name evidence="23" type="ORF">K529_001475</name>
</gene>
<dbReference type="PROSITE" id="PS50839">
    <property type="entry name" value="CHASE"/>
    <property type="match status" value="1"/>
</dbReference>
<dbReference type="AlphaFoldDB" id="A0A1B0ZYK6"/>
<protein>
    <recommendedName>
        <fullName evidence="14">Sensory/regulatory protein RpfC</fullName>
        <ecNumber evidence="3">2.7.13.3</ecNumber>
    </recommendedName>
</protein>
<dbReference type="GO" id="GO:0005524">
    <property type="term" value="F:ATP binding"/>
    <property type="evidence" value="ECO:0007669"/>
    <property type="project" value="UniProtKB-KW"/>
</dbReference>
<keyword evidence="10 17" id="KW-1133">Transmembrane helix</keyword>
<dbReference type="Pfam" id="PF00512">
    <property type="entry name" value="HisKA"/>
    <property type="match status" value="1"/>
</dbReference>
<feature type="domain" description="PAC" evidence="21">
    <location>
        <begin position="385"/>
        <end position="439"/>
    </location>
</feature>
<dbReference type="InterPro" id="IPR003594">
    <property type="entry name" value="HATPase_dom"/>
</dbReference>
<dbReference type="SMART" id="SM00448">
    <property type="entry name" value="REC"/>
    <property type="match status" value="1"/>
</dbReference>
<keyword evidence="12 17" id="KW-0472">Membrane</keyword>
<dbReference type="EMBL" id="CP015230">
    <property type="protein sequence ID" value="ANP39422.1"/>
    <property type="molecule type" value="Genomic_DNA"/>
</dbReference>
<dbReference type="EC" id="2.7.13.3" evidence="3"/>
<comment type="catalytic activity">
    <reaction evidence="1">
        <text>ATP + protein L-histidine = ADP + protein N-phospho-L-histidine.</text>
        <dbReference type="EC" id="2.7.13.3"/>
    </reaction>
</comment>
<dbReference type="GO" id="GO:0000155">
    <property type="term" value="F:phosphorelay sensor kinase activity"/>
    <property type="evidence" value="ECO:0007669"/>
    <property type="project" value="InterPro"/>
</dbReference>
<evidence type="ECO:0000259" key="20">
    <source>
        <dbReference type="PROSITE" id="PS50112"/>
    </source>
</evidence>
<dbReference type="STRING" id="1265309.K529_001475"/>
<dbReference type="CDD" id="cd17546">
    <property type="entry name" value="REC_hyHK_CKI1_RcsC-like"/>
    <property type="match status" value="1"/>
</dbReference>
<dbReference type="InterPro" id="IPR001610">
    <property type="entry name" value="PAC"/>
</dbReference>
<dbReference type="Gene3D" id="3.40.50.2300">
    <property type="match status" value="1"/>
</dbReference>
<evidence type="ECO:0000256" key="1">
    <source>
        <dbReference type="ARBA" id="ARBA00000085"/>
    </source>
</evidence>
<evidence type="ECO:0000259" key="18">
    <source>
        <dbReference type="PROSITE" id="PS50109"/>
    </source>
</evidence>
<dbReference type="KEGG" id="rmb:K529_001475"/>
<keyword evidence="4 15" id="KW-0597">Phosphoprotein</keyword>
<dbReference type="SMART" id="SM00388">
    <property type="entry name" value="HisKA"/>
    <property type="match status" value="1"/>
</dbReference>
<sequence>MRDRVRSIILALGNRTYLPTWIALFVVGVSLIFAENQNRIINKQELRAEVLAEAGLIRSHLEGQLTADVQLIKGLVGLLVSEQSMTQDRFNEIAAYVAGDLPEILNIAVAPDLVVSMVYPYERNKAVLGLDYNKNDAQREAVMRMRDSGEIVLAGPVNLVQGGTGFIIRFPVFTGEGEDRAFWGMVAAVIDADALYQGAGLHQADLPIEIALSGRDGTGHQGGVFYGDPAIHEHGPMVMDVILPTGTWELAAIPRGGWPKEPGNLWKLRLVLIVAGILIIVPTFMACRLSAVRRSTIKTLRKREQELERHQVELEQLSTVAQNASDSIILSGPDLRVFWVNDAFTRMTGYTIDDAIGKRPGDLLNGPETDPEAIREIAEHIARGERLHREILNYTKDGNTIWVDTNLVPVLNENGDMRMVIGIERDVTSQKRNAVELAEAKRAAEEADRTKTEFLANMSHEIRTPMNGIIGMADLLSETALPEEQEQYVQIIRTSSKALLKIINDILDLTRMESGKLSLEPVDFDLERCIESAVDILRPVAREKGLTLNVNYATDLPKSVRADDGRVRQILVNLVGNAVKFTASGRVDVRVLRAQSDPYRLTIDVQDSGIGMSQAQLNNIFDRFSQADAATTRSFGGTGLGLTISRLLAQQMQGDITVHSEPGRGSCFSLYIQCDAPLGQPEQTDTAHEPDLDRIRGCKVLLAEDNRTNRLLIRKYLSDLRVELIEAENGYEAVELCARHRPDLILMDMSMPEMDGLTATRLIRMQNHPQPPIVALTANAFASDREACLAAGMNGFLSKPINKKELLSGMAGVMEDPDVLRHAASA</sequence>
<dbReference type="SMART" id="SM00086">
    <property type="entry name" value="PAC"/>
    <property type="match status" value="1"/>
</dbReference>
<organism evidence="23 24">
    <name type="scientific">Tritonibacter mobilis F1926</name>
    <dbReference type="NCBI Taxonomy" id="1265309"/>
    <lineage>
        <taxon>Bacteria</taxon>
        <taxon>Pseudomonadati</taxon>
        <taxon>Pseudomonadota</taxon>
        <taxon>Alphaproteobacteria</taxon>
        <taxon>Rhodobacterales</taxon>
        <taxon>Paracoccaceae</taxon>
        <taxon>Tritonibacter</taxon>
    </lineage>
</organism>
<dbReference type="SUPFAM" id="SSF52172">
    <property type="entry name" value="CheY-like"/>
    <property type="match status" value="1"/>
</dbReference>
<keyword evidence="16" id="KW-0175">Coiled coil</keyword>
<keyword evidence="8 23" id="KW-0418">Kinase</keyword>
<evidence type="ECO:0000256" key="8">
    <source>
        <dbReference type="ARBA" id="ARBA00022777"/>
    </source>
</evidence>
<feature type="domain" description="PAS" evidence="20">
    <location>
        <begin position="313"/>
        <end position="384"/>
    </location>
</feature>
<feature type="coiled-coil region" evidence="16">
    <location>
        <begin position="297"/>
        <end position="327"/>
    </location>
</feature>
<evidence type="ECO:0000256" key="5">
    <source>
        <dbReference type="ARBA" id="ARBA00022679"/>
    </source>
</evidence>
<dbReference type="CDD" id="cd16922">
    <property type="entry name" value="HATPase_EvgS-ArcB-TorS-like"/>
    <property type="match status" value="1"/>
</dbReference>
<keyword evidence="11" id="KW-0902">Two-component regulatory system</keyword>
<dbReference type="Gene3D" id="3.30.450.20">
    <property type="entry name" value="PAS domain"/>
    <property type="match status" value="1"/>
</dbReference>
<dbReference type="PROSITE" id="PS50109">
    <property type="entry name" value="HIS_KIN"/>
    <property type="match status" value="1"/>
</dbReference>
<dbReference type="NCBIfam" id="TIGR00229">
    <property type="entry name" value="sensory_box"/>
    <property type="match status" value="1"/>
</dbReference>
<dbReference type="SMART" id="SM01079">
    <property type="entry name" value="CHASE"/>
    <property type="match status" value="1"/>
</dbReference>
<keyword evidence="6 17" id="KW-0812">Transmembrane</keyword>
<dbReference type="OrthoDB" id="9801651at2"/>
<feature type="transmembrane region" description="Helical" evidence="17">
    <location>
        <begin position="270"/>
        <end position="291"/>
    </location>
</feature>
<evidence type="ECO:0000313" key="23">
    <source>
        <dbReference type="EMBL" id="ANP39422.1"/>
    </source>
</evidence>
<dbReference type="PRINTS" id="PR00344">
    <property type="entry name" value="BCTRLSENSOR"/>
</dbReference>
<feature type="modified residue" description="4-aspartylphosphate" evidence="15">
    <location>
        <position position="748"/>
    </location>
</feature>
<dbReference type="SMART" id="SM00091">
    <property type="entry name" value="PAS"/>
    <property type="match status" value="1"/>
</dbReference>
<dbReference type="Pfam" id="PF00072">
    <property type="entry name" value="Response_reg"/>
    <property type="match status" value="1"/>
</dbReference>
<dbReference type="Pfam" id="PF03924">
    <property type="entry name" value="CHASE"/>
    <property type="match status" value="1"/>
</dbReference>
<dbReference type="Gene3D" id="3.30.450.350">
    <property type="entry name" value="CHASE domain"/>
    <property type="match status" value="1"/>
</dbReference>
<dbReference type="InterPro" id="IPR036890">
    <property type="entry name" value="HATPase_C_sf"/>
</dbReference>
<evidence type="ECO:0000256" key="12">
    <source>
        <dbReference type="ARBA" id="ARBA00023136"/>
    </source>
</evidence>
<dbReference type="PANTHER" id="PTHR45339:SF1">
    <property type="entry name" value="HYBRID SIGNAL TRANSDUCTION HISTIDINE KINASE J"/>
    <property type="match status" value="1"/>
</dbReference>
<name>A0A1B0ZYK6_9RHOB</name>
<evidence type="ECO:0000256" key="13">
    <source>
        <dbReference type="ARBA" id="ARBA00064003"/>
    </source>
</evidence>
<evidence type="ECO:0000256" key="7">
    <source>
        <dbReference type="ARBA" id="ARBA00022741"/>
    </source>
</evidence>
<dbReference type="PROSITE" id="PS50110">
    <property type="entry name" value="RESPONSE_REGULATORY"/>
    <property type="match status" value="1"/>
</dbReference>
<dbReference type="Pfam" id="PF02518">
    <property type="entry name" value="HATPase_c"/>
    <property type="match status" value="1"/>
</dbReference>
<evidence type="ECO:0000259" key="19">
    <source>
        <dbReference type="PROSITE" id="PS50110"/>
    </source>
</evidence>
<comment type="subcellular location">
    <subcellularLocation>
        <location evidence="2">Membrane</location>
    </subcellularLocation>
</comment>
<proteinExistence type="predicted"/>